<dbReference type="GO" id="GO:0004222">
    <property type="term" value="F:metalloendopeptidase activity"/>
    <property type="evidence" value="ECO:0007669"/>
    <property type="project" value="UniProtKB-EC"/>
</dbReference>
<dbReference type="InterPro" id="IPR011249">
    <property type="entry name" value="Metalloenz_LuxS/M16"/>
</dbReference>
<dbReference type="Pfam" id="PF16187">
    <property type="entry name" value="Peptidase_M16_M"/>
    <property type="match status" value="1"/>
</dbReference>
<dbReference type="InterPro" id="IPR001431">
    <property type="entry name" value="Pept_M16_Zn_BS"/>
</dbReference>
<dbReference type="GO" id="GO:0051603">
    <property type="term" value="P:proteolysis involved in protein catabolic process"/>
    <property type="evidence" value="ECO:0007669"/>
    <property type="project" value="TreeGrafter"/>
</dbReference>
<dbReference type="SUPFAM" id="SSF63411">
    <property type="entry name" value="LuxS/MPP-like metallohydrolase"/>
    <property type="match status" value="4"/>
</dbReference>
<dbReference type="Proteomes" id="UP000594262">
    <property type="component" value="Unplaced"/>
</dbReference>
<protein>
    <recommendedName>
        <fullName evidence="9">Insulin-degrading enzyme</fullName>
        <ecNumber evidence="8">3.4.24.56</ecNumber>
    </recommendedName>
    <alternativeName>
        <fullName evidence="11">Insulin protease</fullName>
    </alternativeName>
    <alternativeName>
        <fullName evidence="10">Insulysin</fullName>
    </alternativeName>
</protein>
<evidence type="ECO:0000256" key="2">
    <source>
        <dbReference type="ARBA" id="ARBA00022670"/>
    </source>
</evidence>
<dbReference type="FunFam" id="3.30.830.10:FF:000005">
    <property type="entry name" value="nardilysin isoform X1"/>
    <property type="match status" value="1"/>
</dbReference>
<feature type="domain" description="Coenzyme PQQ synthesis protein F-like C-terminal lobe" evidence="16">
    <location>
        <begin position="788"/>
        <end position="886"/>
    </location>
</feature>
<comment type="catalytic activity">
    <reaction evidence="7">
        <text>Degradation of insulin, glucagon and other polypeptides. No action on proteins.</text>
        <dbReference type="EC" id="3.4.24.56"/>
    </reaction>
</comment>
<dbReference type="PANTHER" id="PTHR43690:SF18">
    <property type="entry name" value="INSULIN-DEGRADING ENZYME-RELATED"/>
    <property type="match status" value="1"/>
</dbReference>
<evidence type="ECO:0000256" key="3">
    <source>
        <dbReference type="ARBA" id="ARBA00022723"/>
    </source>
</evidence>
<sequence>CHFQEEKANKMVACETVIHPSDSMKYFNVVKSENDPRSYRLVELKNSIKILLISDPIADKAAASVDVNIGHLVDPDDVPGIAHFCEHMLFLGTEKYPIENSFSEFVAQNAGYPNASTGPEHTNYHFEVKCSALDEALDRFSQFFIGPLFNQDSTNRELNAIDSEHKKNVLNDPRRLHYIDKVTCKKGHVYRKFGTGSLETLQTIPEKNGTNIRDLLLKFHKQYYSANIMSVAVLGKETLDELEKMVTPKFEEIVNKNVEVPVYSDHPFGSSQLGTVINIKSVKKMKLLEMKFPLSDYRKYYKEKPSHYLSHLIGHEGPGSILSYLKKQSWVHALSAGEEGGAKGFSFFVIAVELSEEGLKHTNEIISLIFEYIELLKSHEPSEKIFNELKLLEEIRFKFKDKSSPRPYVTNCSKKLSKYDPEEILIGPYMMTNFRPDLIKDILSRLRPDNFRYMLVTQDGRPKLEYQTVDHYGAEYNVSQIPQNYIDEWRKVTISDKFRLPHENPFIPESLDVKVAKSEAEEKNVPQLIKDTNMMRVWYKADDTFVLPKSCIDIHLYSPMSSLTPAHAAHLRLFIGLLEEEMNEYLYDAALAGISGTHAGTDMGVIFMLSGYNDKQPLYLEYILNKLITLPLKQDKFDLQMEIIEESLKNFESLQPYQQMSSLANHVLEERYWTTEEILQSLKDVNLTTLKEFVPAFLRNIYIECLFTGNLLEHEAIQISESIEQVLISKNHACPMLPIQHMMSREYELPEGCCYLIENRNEIHEMSCILVYFQVGLMETRTNVLCELFSTMIKEPFFDTLRTKEQLGYLTFSGLGRSSSVQGLRYLIQTDKSPAMVEERINDFLKSYEETLKEMNQKTFDDYVDSLAVRKLDKPKLLKQESQRYWAEILSKQYHFRRGQFEVEELKKLTLKDVTEFYKKYISPSSEHRKKVAFVILGKDAESCLKSSTDSLTPWSLINNVISFKTQLPLYPLLLPFNNIPLIGGTTKSRL</sequence>
<dbReference type="PROSITE" id="PS00143">
    <property type="entry name" value="INSULINASE"/>
    <property type="match status" value="1"/>
</dbReference>
<dbReference type="Pfam" id="PF00675">
    <property type="entry name" value="Peptidase_M16"/>
    <property type="match status" value="1"/>
</dbReference>
<evidence type="ECO:0000256" key="9">
    <source>
        <dbReference type="ARBA" id="ARBA00070422"/>
    </source>
</evidence>
<keyword evidence="18" id="KW-1185">Reference proteome</keyword>
<evidence type="ECO:0000256" key="10">
    <source>
        <dbReference type="ARBA" id="ARBA00074992"/>
    </source>
</evidence>
<dbReference type="Gene3D" id="3.30.830.10">
    <property type="entry name" value="Metalloenzyme, LuxS/M16 peptidase-like"/>
    <property type="match status" value="4"/>
</dbReference>
<dbReference type="InterPro" id="IPR032632">
    <property type="entry name" value="Peptidase_M16_M"/>
</dbReference>
<proteinExistence type="inferred from homology"/>
<feature type="domain" description="Peptidase M16 N-terminal" evidence="13">
    <location>
        <begin position="49"/>
        <end position="170"/>
    </location>
</feature>
<reference evidence="17" key="1">
    <citation type="submission" date="2021-01" db="UniProtKB">
        <authorList>
            <consortium name="EnsemblMetazoa"/>
        </authorList>
    </citation>
    <scope>IDENTIFICATION</scope>
</reference>
<dbReference type="GO" id="GO:0005829">
    <property type="term" value="C:cytosol"/>
    <property type="evidence" value="ECO:0007669"/>
    <property type="project" value="TreeGrafter"/>
</dbReference>
<keyword evidence="3" id="KW-0479">Metal-binding</keyword>
<dbReference type="FunFam" id="3.30.830.10:FF:000004">
    <property type="entry name" value="Putative insulin-degrading enzyme"/>
    <property type="match status" value="1"/>
</dbReference>
<keyword evidence="6" id="KW-0482">Metalloprotease</keyword>
<dbReference type="EnsemblMetazoa" id="CLYHEMT004039.1">
    <property type="protein sequence ID" value="CLYHEMP004039.1"/>
    <property type="gene ID" value="CLYHEMG004039"/>
</dbReference>
<dbReference type="AlphaFoldDB" id="A0A7M5UT12"/>
<evidence type="ECO:0000313" key="17">
    <source>
        <dbReference type="EnsemblMetazoa" id="CLYHEMP004039.1"/>
    </source>
</evidence>
<evidence type="ECO:0000256" key="1">
    <source>
        <dbReference type="ARBA" id="ARBA00007261"/>
    </source>
</evidence>
<dbReference type="OrthoDB" id="952271at2759"/>
<evidence type="ECO:0000259" key="15">
    <source>
        <dbReference type="Pfam" id="PF16187"/>
    </source>
</evidence>
<organism evidence="17 18">
    <name type="scientific">Clytia hemisphaerica</name>
    <dbReference type="NCBI Taxonomy" id="252671"/>
    <lineage>
        <taxon>Eukaryota</taxon>
        <taxon>Metazoa</taxon>
        <taxon>Cnidaria</taxon>
        <taxon>Hydrozoa</taxon>
        <taxon>Hydroidolina</taxon>
        <taxon>Leptothecata</taxon>
        <taxon>Obeliida</taxon>
        <taxon>Clytiidae</taxon>
        <taxon>Clytia</taxon>
    </lineage>
</organism>
<accession>A0A7M5UT12</accession>
<evidence type="ECO:0000259" key="16">
    <source>
        <dbReference type="Pfam" id="PF22456"/>
    </source>
</evidence>
<dbReference type="Pfam" id="PF05193">
    <property type="entry name" value="Peptidase_M16_C"/>
    <property type="match status" value="1"/>
</dbReference>
<evidence type="ECO:0000259" key="14">
    <source>
        <dbReference type="Pfam" id="PF05193"/>
    </source>
</evidence>
<keyword evidence="5" id="KW-0862">Zinc</keyword>
<feature type="domain" description="Peptidase M16 middle/third" evidence="15">
    <location>
        <begin position="397"/>
        <end position="680"/>
    </location>
</feature>
<dbReference type="Pfam" id="PF22456">
    <property type="entry name" value="PqqF-like_C_4"/>
    <property type="match status" value="1"/>
</dbReference>
<dbReference type="GO" id="GO:0005739">
    <property type="term" value="C:mitochondrion"/>
    <property type="evidence" value="ECO:0007669"/>
    <property type="project" value="TreeGrafter"/>
</dbReference>
<dbReference type="EC" id="3.4.24.56" evidence="8"/>
<evidence type="ECO:0000256" key="7">
    <source>
        <dbReference type="ARBA" id="ARBA00052248"/>
    </source>
</evidence>
<dbReference type="InterPro" id="IPR050626">
    <property type="entry name" value="Peptidase_M16"/>
</dbReference>
<keyword evidence="2" id="KW-0645">Protease</keyword>
<evidence type="ECO:0000256" key="11">
    <source>
        <dbReference type="ARBA" id="ARBA00080349"/>
    </source>
</evidence>
<keyword evidence="4" id="KW-0378">Hydrolase</keyword>
<evidence type="ECO:0000256" key="4">
    <source>
        <dbReference type="ARBA" id="ARBA00022801"/>
    </source>
</evidence>
<evidence type="ECO:0000256" key="8">
    <source>
        <dbReference type="ARBA" id="ARBA00066874"/>
    </source>
</evidence>
<evidence type="ECO:0000256" key="5">
    <source>
        <dbReference type="ARBA" id="ARBA00022833"/>
    </source>
</evidence>
<dbReference type="InterPro" id="IPR011765">
    <property type="entry name" value="Pept_M16_N"/>
</dbReference>
<evidence type="ECO:0000259" key="13">
    <source>
        <dbReference type="Pfam" id="PF00675"/>
    </source>
</evidence>
<evidence type="ECO:0000313" key="18">
    <source>
        <dbReference type="Proteomes" id="UP000594262"/>
    </source>
</evidence>
<comment type="similarity">
    <text evidence="1 12">Belongs to the peptidase M16 family.</text>
</comment>
<dbReference type="PANTHER" id="PTHR43690">
    <property type="entry name" value="NARDILYSIN"/>
    <property type="match status" value="1"/>
</dbReference>
<dbReference type="GO" id="GO:0046872">
    <property type="term" value="F:metal ion binding"/>
    <property type="evidence" value="ECO:0007669"/>
    <property type="project" value="UniProtKB-KW"/>
</dbReference>
<evidence type="ECO:0000256" key="12">
    <source>
        <dbReference type="RuleBase" id="RU004447"/>
    </source>
</evidence>
<dbReference type="InterPro" id="IPR007863">
    <property type="entry name" value="Peptidase_M16_C"/>
</dbReference>
<evidence type="ECO:0000256" key="6">
    <source>
        <dbReference type="ARBA" id="ARBA00023049"/>
    </source>
</evidence>
<name>A0A7M5UT12_9CNID</name>
<dbReference type="FunFam" id="3.30.830.10:FF:000003">
    <property type="entry name" value="Insulin-degrading enzyme"/>
    <property type="match status" value="1"/>
</dbReference>
<dbReference type="GO" id="GO:0043171">
    <property type="term" value="P:peptide catabolic process"/>
    <property type="evidence" value="ECO:0007669"/>
    <property type="project" value="TreeGrafter"/>
</dbReference>
<feature type="domain" description="Peptidase M16 C-terminal" evidence="14">
    <location>
        <begin position="213"/>
        <end position="390"/>
    </location>
</feature>
<dbReference type="InterPro" id="IPR054734">
    <property type="entry name" value="PqqF-like_C_4"/>
</dbReference>